<proteinExistence type="evidence at transcript level"/>
<feature type="domain" description="Aminopeptidase N-like N-terminal" evidence="3">
    <location>
        <begin position="26"/>
        <end position="173"/>
    </location>
</feature>
<name>R4WRD2_RIPPE</name>
<dbReference type="SUPFAM" id="SSF55486">
    <property type="entry name" value="Metalloproteases ('zincins'), catalytic domain"/>
    <property type="match status" value="1"/>
</dbReference>
<accession>R4WRD2</accession>
<dbReference type="GO" id="GO:0005737">
    <property type="term" value="C:cytoplasm"/>
    <property type="evidence" value="ECO:0007669"/>
    <property type="project" value="TreeGrafter"/>
</dbReference>
<dbReference type="InterPro" id="IPR014782">
    <property type="entry name" value="Peptidase_M1_dom"/>
</dbReference>
<dbReference type="GO" id="GO:0006508">
    <property type="term" value="P:proteolysis"/>
    <property type="evidence" value="ECO:0007669"/>
    <property type="project" value="UniProtKB-KW"/>
</dbReference>
<reference evidence="4" key="1">
    <citation type="journal article" date="2013" name="PLoS ONE">
        <title>Gene expression in gut symbiotic organ of stinkbug affected by extracellular bacterial symbiont.</title>
        <authorList>
            <person name="Futahashi R."/>
            <person name="Tanaka K."/>
            <person name="Tanahashi M."/>
            <person name="Nikoh N."/>
            <person name="Kikuchi Y."/>
            <person name="Lee B.L."/>
            <person name="Fukatsu T."/>
        </authorList>
    </citation>
    <scope>NUCLEOTIDE SEQUENCE</scope>
    <source>
        <tissue evidence="4">Midgut</tissue>
    </source>
</reference>
<dbReference type="Gene3D" id="2.60.40.1730">
    <property type="entry name" value="tricorn interacting facor f3 domain"/>
    <property type="match status" value="1"/>
</dbReference>
<dbReference type="Pfam" id="PF01433">
    <property type="entry name" value="Peptidase_M1"/>
    <property type="match status" value="1"/>
</dbReference>
<dbReference type="InterPro" id="IPR050344">
    <property type="entry name" value="Peptidase_M1_aminopeptidases"/>
</dbReference>
<dbReference type="AlphaFoldDB" id="R4WRD2"/>
<sequence length="590" mass="64616">MSLLLLVGLALLSSVTADVPNFLSATDYDLTFNIDTAKSTFQGDATIGLSTSANTGSDVYNIVLHGEDLKLTYILLTNKKTTATYAINHNSVVYDKGTVTLPIKAALEKSTQYSLKIVYDGNITEGGYGLVKTTDVDKDYLTASLYPAGARKLYPSIDRPNNRAKYTVSFNIDYNTKEEPKIVTGLKPVKEIKGKGNLKVTYDSDSKTLPPYGIAFSIGSYNYIKNIIYYPSNMKQTQFSQDIYSALQTKTIQKLISAGELSDIKIVIVPNLLVESVSGYGFTALSKDISAATPSSPSSGLKAHTLTVLKALVKSIYGIHISPASWEDIWITEAVSIYLSSLALPEIDGWNSWTVGTLEAQQVALESSWSEDSRPVRPDSYSSVDEVIQFISDSAAYKGASILGMIENVPTSYELGSALIQILIDRTGKTVSSDEFLDKYQLFSYLNGTLPDKGTLKDLINPWLQQTGYPAITITRKNNDIVASQSRFRPNKNTQSSWIIPVWNSQSTNGSRDSLAWLTGGINTEYKLAQNVKPNETVVVNVKGPGLYRVLYDQHELELIGNNLLKDINYAPIEVRTAIISDGFAFAKAG</sequence>
<feature type="domain" description="Peptidase M1 membrane alanine aminopeptidase" evidence="2">
    <location>
        <begin position="264"/>
        <end position="442"/>
    </location>
</feature>
<evidence type="ECO:0000256" key="1">
    <source>
        <dbReference type="SAM" id="SignalP"/>
    </source>
</evidence>
<dbReference type="SUPFAM" id="SSF63737">
    <property type="entry name" value="Leukotriene A4 hydrolase N-terminal domain"/>
    <property type="match status" value="1"/>
</dbReference>
<evidence type="ECO:0000259" key="2">
    <source>
        <dbReference type="Pfam" id="PF01433"/>
    </source>
</evidence>
<dbReference type="GO" id="GO:0016020">
    <property type="term" value="C:membrane"/>
    <property type="evidence" value="ECO:0007669"/>
    <property type="project" value="TreeGrafter"/>
</dbReference>
<dbReference type="Gene3D" id="1.10.390.10">
    <property type="entry name" value="Neutral Protease Domain 2"/>
    <property type="match status" value="1"/>
</dbReference>
<dbReference type="InterPro" id="IPR027268">
    <property type="entry name" value="Peptidase_M4/M1_CTD_sf"/>
</dbReference>
<feature type="non-terminal residue" evidence="4">
    <location>
        <position position="590"/>
    </location>
</feature>
<keyword evidence="4" id="KW-0482">Metalloprotease</keyword>
<feature type="signal peptide" evidence="1">
    <location>
        <begin position="1"/>
        <end position="17"/>
    </location>
</feature>
<dbReference type="InterPro" id="IPR042097">
    <property type="entry name" value="Aminopeptidase_N-like_N_sf"/>
</dbReference>
<organism evidence="4">
    <name type="scientific">Riptortus pedestris</name>
    <name type="common">Bean bug</name>
    <dbReference type="NCBI Taxonomy" id="329032"/>
    <lineage>
        <taxon>Eukaryota</taxon>
        <taxon>Metazoa</taxon>
        <taxon>Ecdysozoa</taxon>
        <taxon>Arthropoda</taxon>
        <taxon>Hexapoda</taxon>
        <taxon>Insecta</taxon>
        <taxon>Pterygota</taxon>
        <taxon>Neoptera</taxon>
        <taxon>Paraneoptera</taxon>
        <taxon>Hemiptera</taxon>
        <taxon>Heteroptera</taxon>
        <taxon>Panheteroptera</taxon>
        <taxon>Pentatomomorpha</taxon>
        <taxon>Coreoidea</taxon>
        <taxon>Alydidae</taxon>
        <taxon>Riptortus</taxon>
    </lineage>
</organism>
<dbReference type="GO" id="GO:0042277">
    <property type="term" value="F:peptide binding"/>
    <property type="evidence" value="ECO:0007669"/>
    <property type="project" value="TreeGrafter"/>
</dbReference>
<dbReference type="PANTHER" id="PTHR11533">
    <property type="entry name" value="PROTEASE M1 ZINC METALLOPROTEASE"/>
    <property type="match status" value="1"/>
</dbReference>
<dbReference type="GO" id="GO:0070006">
    <property type="term" value="F:metalloaminopeptidase activity"/>
    <property type="evidence" value="ECO:0007669"/>
    <property type="project" value="TreeGrafter"/>
</dbReference>
<dbReference type="PANTHER" id="PTHR11533:SF299">
    <property type="entry name" value="AMINOPEPTIDASE"/>
    <property type="match status" value="1"/>
</dbReference>
<feature type="chain" id="PRO_5004372630" evidence="1">
    <location>
        <begin position="18"/>
        <end position="590"/>
    </location>
</feature>
<dbReference type="EMBL" id="AK418269">
    <property type="protein sequence ID" value="BAN21481.1"/>
    <property type="molecule type" value="mRNA"/>
</dbReference>
<keyword evidence="1" id="KW-0732">Signal</keyword>
<dbReference type="Gene3D" id="2.60.40.1910">
    <property type="match status" value="1"/>
</dbReference>
<dbReference type="GO" id="GO:0043171">
    <property type="term" value="P:peptide catabolic process"/>
    <property type="evidence" value="ECO:0007669"/>
    <property type="project" value="TreeGrafter"/>
</dbReference>
<dbReference type="GO" id="GO:0008270">
    <property type="term" value="F:zinc ion binding"/>
    <property type="evidence" value="ECO:0007669"/>
    <property type="project" value="InterPro"/>
</dbReference>
<keyword evidence="4" id="KW-0645">Protease</keyword>
<dbReference type="GO" id="GO:0005615">
    <property type="term" value="C:extracellular space"/>
    <property type="evidence" value="ECO:0007669"/>
    <property type="project" value="TreeGrafter"/>
</dbReference>
<dbReference type="InterPro" id="IPR045357">
    <property type="entry name" value="Aminopeptidase_N-like_N"/>
</dbReference>
<dbReference type="Pfam" id="PF17900">
    <property type="entry name" value="Peptidase_M1_N"/>
    <property type="match status" value="1"/>
</dbReference>
<protein>
    <submittedName>
        <fullName evidence="4">Protease m1 zinc metalloprotease</fullName>
    </submittedName>
</protein>
<evidence type="ECO:0000259" key="3">
    <source>
        <dbReference type="Pfam" id="PF17900"/>
    </source>
</evidence>
<keyword evidence="4" id="KW-0378">Hydrolase</keyword>
<evidence type="ECO:0000313" key="4">
    <source>
        <dbReference type="EMBL" id="BAN21481.1"/>
    </source>
</evidence>